<gene>
    <name evidence="2" type="ORF">N7G274_005257</name>
</gene>
<evidence type="ECO:0000313" key="2">
    <source>
        <dbReference type="EMBL" id="KAL2042069.1"/>
    </source>
</evidence>
<reference evidence="2 3" key="1">
    <citation type="submission" date="2024-09" db="EMBL/GenBank/DDBJ databases">
        <title>Rethinking Asexuality: The Enigmatic Case of Functional Sexual Genes in Lepraria (Stereocaulaceae).</title>
        <authorList>
            <person name="Doellman M."/>
            <person name="Sun Y."/>
            <person name="Barcenas-Pena A."/>
            <person name="Lumbsch H.T."/>
            <person name="Grewe F."/>
        </authorList>
    </citation>
    <scope>NUCLEOTIDE SEQUENCE [LARGE SCALE GENOMIC DNA]</scope>
    <source>
        <strain evidence="2 3">Mercado 3170</strain>
    </source>
</reference>
<proteinExistence type="predicted"/>
<dbReference type="Pfam" id="PF10224">
    <property type="entry name" value="DUF2205"/>
    <property type="match status" value="1"/>
</dbReference>
<organism evidence="2 3">
    <name type="scientific">Stereocaulon virgatum</name>
    <dbReference type="NCBI Taxonomy" id="373712"/>
    <lineage>
        <taxon>Eukaryota</taxon>
        <taxon>Fungi</taxon>
        <taxon>Dikarya</taxon>
        <taxon>Ascomycota</taxon>
        <taxon>Pezizomycotina</taxon>
        <taxon>Lecanoromycetes</taxon>
        <taxon>OSLEUM clade</taxon>
        <taxon>Lecanoromycetidae</taxon>
        <taxon>Lecanorales</taxon>
        <taxon>Lecanorineae</taxon>
        <taxon>Stereocaulaceae</taxon>
        <taxon>Stereocaulon</taxon>
    </lineage>
</organism>
<dbReference type="EMBL" id="JBEFKJ010000015">
    <property type="protein sequence ID" value="KAL2042069.1"/>
    <property type="molecule type" value="Genomic_DNA"/>
</dbReference>
<protein>
    <submittedName>
        <fullName evidence="2">Uncharacterized protein</fullName>
    </submittedName>
</protein>
<accession>A0ABR4A998</accession>
<dbReference type="Proteomes" id="UP001590950">
    <property type="component" value="Unassembled WGS sequence"/>
</dbReference>
<dbReference type="InterPro" id="IPR019357">
    <property type="entry name" value="SCOC"/>
</dbReference>
<name>A0ABR4A998_9LECA</name>
<comment type="caution">
    <text evidence="2">The sequence shown here is derived from an EMBL/GenBank/DDBJ whole genome shotgun (WGS) entry which is preliminary data.</text>
</comment>
<evidence type="ECO:0000256" key="1">
    <source>
        <dbReference type="SAM" id="MobiDB-lite"/>
    </source>
</evidence>
<sequence length="174" mass="19190">MACSEAITSITTTEANVIPSLAEPSVSTKSIHSKAESSQTSTNTSDGEDERRSRSNSRSVRPALGTRKSSGTMIVPADHPDVEGKDEEYPPYDARAMSPRRSSADTDKMVEETRRIVEIHALEKQSGINALIEKIENVKNDHDQLHRNNLALQDYIGGLHRSMSRTALDMGRKK</sequence>
<dbReference type="Gene3D" id="1.20.5.170">
    <property type="match status" value="1"/>
</dbReference>
<keyword evidence="3" id="KW-1185">Reference proteome</keyword>
<evidence type="ECO:0000313" key="3">
    <source>
        <dbReference type="Proteomes" id="UP001590950"/>
    </source>
</evidence>
<feature type="region of interest" description="Disordered" evidence="1">
    <location>
        <begin position="18"/>
        <end position="108"/>
    </location>
</feature>
<feature type="compositionally biased region" description="Polar residues" evidence="1">
    <location>
        <begin position="25"/>
        <end position="45"/>
    </location>
</feature>